<organism evidence="2 3">
    <name type="scientific">Paraphaeosphaeria minitans</name>
    <dbReference type="NCBI Taxonomy" id="565426"/>
    <lineage>
        <taxon>Eukaryota</taxon>
        <taxon>Fungi</taxon>
        <taxon>Dikarya</taxon>
        <taxon>Ascomycota</taxon>
        <taxon>Pezizomycotina</taxon>
        <taxon>Dothideomycetes</taxon>
        <taxon>Pleosporomycetidae</taxon>
        <taxon>Pleosporales</taxon>
        <taxon>Massarineae</taxon>
        <taxon>Didymosphaeriaceae</taxon>
        <taxon>Paraphaeosphaeria</taxon>
    </lineage>
</organism>
<feature type="region of interest" description="Disordered" evidence="1">
    <location>
        <begin position="29"/>
        <end position="54"/>
    </location>
</feature>
<keyword evidence="3" id="KW-1185">Reference proteome</keyword>
<comment type="caution">
    <text evidence="2">The sequence shown here is derived from an EMBL/GenBank/DDBJ whole genome shotgun (WGS) entry which is preliminary data.</text>
</comment>
<feature type="compositionally biased region" description="Low complexity" evidence="1">
    <location>
        <begin position="29"/>
        <end position="44"/>
    </location>
</feature>
<name>A0A9P6KRG1_9PLEO</name>
<dbReference type="EMBL" id="WJXW01000005">
    <property type="protein sequence ID" value="KAF9735806.1"/>
    <property type="molecule type" value="Genomic_DNA"/>
</dbReference>
<accession>A0A9P6KRG1</accession>
<dbReference type="Proteomes" id="UP000756921">
    <property type="component" value="Unassembled WGS sequence"/>
</dbReference>
<dbReference type="AlphaFoldDB" id="A0A9P6KRG1"/>
<reference evidence="2" key="1">
    <citation type="journal article" date="2020" name="Mol. Plant Microbe Interact.">
        <title>Genome Sequence of the Biocontrol Agent Coniothyrium minitans strain Conio (IMI 134523).</title>
        <authorList>
            <person name="Patel D."/>
            <person name="Shittu T.A."/>
            <person name="Baroncelli R."/>
            <person name="Muthumeenakshi S."/>
            <person name="Osborne T.H."/>
            <person name="Janganan T.K."/>
            <person name="Sreenivasaprasad S."/>
        </authorList>
    </citation>
    <scope>NUCLEOTIDE SEQUENCE</scope>
    <source>
        <strain evidence="2">Conio</strain>
    </source>
</reference>
<gene>
    <name evidence="2" type="ORF">PMIN01_05721</name>
</gene>
<proteinExistence type="predicted"/>
<evidence type="ECO:0000313" key="3">
    <source>
        <dbReference type="Proteomes" id="UP000756921"/>
    </source>
</evidence>
<evidence type="ECO:0000313" key="2">
    <source>
        <dbReference type="EMBL" id="KAF9735806.1"/>
    </source>
</evidence>
<protein>
    <submittedName>
        <fullName evidence="2">Uncharacterized protein</fullName>
    </submittedName>
</protein>
<sequence length="97" mass="9970">MQDLQLAHLLSDLVSLGLTDPAAALALVSARSTTSTSTSNSTAAQPPNDTPDTDITRATELVALHHAVKEAHRRGELAAGLAEARTSVERAVGGITS</sequence>
<evidence type="ECO:0000256" key="1">
    <source>
        <dbReference type="SAM" id="MobiDB-lite"/>
    </source>
</evidence>
<dbReference type="OrthoDB" id="5394455at2759"/>